<keyword evidence="5 6" id="KW-0472">Membrane</keyword>
<dbReference type="PANTHER" id="PTHR42948:SF1">
    <property type="entry name" value="TRANSPORTER"/>
    <property type="match status" value="1"/>
</dbReference>
<feature type="transmembrane region" description="Helical" evidence="6">
    <location>
        <begin position="171"/>
        <end position="189"/>
    </location>
</feature>
<dbReference type="EMBL" id="ABVQ01000037">
    <property type="protein sequence ID" value="EEC56159.1"/>
    <property type="molecule type" value="Genomic_DNA"/>
</dbReference>
<dbReference type="InterPro" id="IPR000175">
    <property type="entry name" value="Na/ntran_symport"/>
</dbReference>
<keyword evidence="4 6" id="KW-1133">Transmembrane helix</keyword>
<feature type="transmembrane region" description="Helical" evidence="6">
    <location>
        <begin position="201"/>
        <end position="221"/>
    </location>
</feature>
<feature type="transmembrane region" description="Helical" evidence="6">
    <location>
        <begin position="112"/>
        <end position="136"/>
    </location>
</feature>
<accession>B7AVB8</accession>
<dbReference type="eggNOG" id="COG0733">
    <property type="taxonomic scope" value="Bacteria"/>
</dbReference>
<proteinExistence type="predicted"/>
<dbReference type="Pfam" id="PF00209">
    <property type="entry name" value="SNF"/>
    <property type="match status" value="2"/>
</dbReference>
<feature type="transmembrane region" description="Helical" evidence="6">
    <location>
        <begin position="279"/>
        <end position="305"/>
    </location>
</feature>
<evidence type="ECO:0000256" key="3">
    <source>
        <dbReference type="ARBA" id="ARBA00022692"/>
    </source>
</evidence>
<dbReference type="GO" id="GO:0016020">
    <property type="term" value="C:membrane"/>
    <property type="evidence" value="ECO:0007669"/>
    <property type="project" value="UniProtKB-SubCell"/>
</dbReference>
<comment type="subcellular location">
    <subcellularLocation>
        <location evidence="1">Membrane</location>
        <topology evidence="1">Multi-pass membrane protein</topology>
    </subcellularLocation>
</comment>
<keyword evidence="3 6" id="KW-0812">Transmembrane</keyword>
<reference evidence="7 8" key="2">
    <citation type="submission" date="2008-11" db="EMBL/GenBank/DDBJ databases">
        <authorList>
            <person name="Fulton L."/>
            <person name="Clifton S."/>
            <person name="Fulton B."/>
            <person name="Xu J."/>
            <person name="Minx P."/>
            <person name="Pepin K.H."/>
            <person name="Johnson M."/>
            <person name="Bhonagiri V."/>
            <person name="Nash W.E."/>
            <person name="Mardis E.R."/>
            <person name="Wilson R.K."/>
        </authorList>
    </citation>
    <scope>NUCLEOTIDE SEQUENCE [LARGE SCALE GENOMIC DNA]</scope>
    <source>
        <strain evidence="7 8">ATCC 43243</strain>
    </source>
</reference>
<feature type="transmembrane region" description="Helical" evidence="6">
    <location>
        <begin position="32"/>
        <end position="51"/>
    </location>
</feature>
<evidence type="ECO:0000256" key="1">
    <source>
        <dbReference type="ARBA" id="ARBA00004141"/>
    </source>
</evidence>
<dbReference type="HOGENOM" id="CLU_006855_3_0_9"/>
<evidence type="ECO:0000313" key="8">
    <source>
        <dbReference type="Proteomes" id="UP000003136"/>
    </source>
</evidence>
<dbReference type="PANTHER" id="PTHR42948">
    <property type="entry name" value="TRANSPORTER"/>
    <property type="match status" value="1"/>
</dbReference>
<dbReference type="SUPFAM" id="SSF161070">
    <property type="entry name" value="SNF-like"/>
    <property type="match status" value="1"/>
</dbReference>
<feature type="transmembrane region" description="Helical" evidence="6">
    <location>
        <begin position="325"/>
        <end position="347"/>
    </location>
</feature>
<dbReference type="AlphaFoldDB" id="B7AVB8"/>
<evidence type="ECO:0008006" key="9">
    <source>
        <dbReference type="Google" id="ProtNLM"/>
    </source>
</evidence>
<dbReference type="Proteomes" id="UP000003136">
    <property type="component" value="Unassembled WGS sequence"/>
</dbReference>
<protein>
    <recommendedName>
        <fullName evidence="9">Transporter</fullName>
    </recommendedName>
</protein>
<feature type="transmembrane region" description="Helical" evidence="6">
    <location>
        <begin position="367"/>
        <end position="387"/>
    </location>
</feature>
<dbReference type="CDD" id="cd10336">
    <property type="entry name" value="SLC6sbd_Tyt1-Like"/>
    <property type="match status" value="1"/>
</dbReference>
<evidence type="ECO:0000256" key="5">
    <source>
        <dbReference type="ARBA" id="ARBA00023136"/>
    </source>
</evidence>
<dbReference type="STRING" id="483218.BACPEC_02666"/>
<dbReference type="InterPro" id="IPR037272">
    <property type="entry name" value="SNS_sf"/>
</dbReference>
<feature type="transmembrane region" description="Helical" evidence="6">
    <location>
        <begin position="393"/>
        <end position="413"/>
    </location>
</feature>
<dbReference type="NCBIfam" id="NF037979">
    <property type="entry name" value="Na_transp"/>
    <property type="match status" value="1"/>
</dbReference>
<evidence type="ECO:0000256" key="4">
    <source>
        <dbReference type="ARBA" id="ARBA00022989"/>
    </source>
</evidence>
<sequence>MPTDCSGAVMQCSGRISGDFTMNKRDSFNNRWGFILACIGSAVGMGNIWMFPTRVSIYGGGSYLIPYFIFVALIGFTGVIGEMSFGRATRSGPVDAFGYACGTKGRKKLGELLGYIPVAGALAMAIGYTVVMGWILKYMVGAFTGTALAPSDAGEFSARFGSMASAFGNNTWQIAALVIGIVILMFGIGRGIEKANKVMMPVFFILFAILGIYVAFQPGAIDGYRYIFRVDPKALADPSTWIFALGQAFFSLSVAGNGTLIYGSYLPDNDDIPAAAGRVALFDTIAALLAALVIIPAMATTGAQLNQGGPGLMFIYLPALFKSMPGGYIIAVIFFVAVFSAGLSSLINLYEAPIATIQEKLHLGRKASCGIIAVIALIVSICIQGIVSDWMDVLSIYICPLGAGLAGIMFFWVCSKQYVESQINTGRSQTFTKAFLPVCRYIYCPVCILVLILGILLGGIG</sequence>
<evidence type="ECO:0000313" key="7">
    <source>
        <dbReference type="EMBL" id="EEC56159.1"/>
    </source>
</evidence>
<feature type="transmembrane region" description="Helical" evidence="6">
    <location>
        <begin position="63"/>
        <end position="81"/>
    </location>
</feature>
<dbReference type="InterPro" id="IPR047218">
    <property type="entry name" value="YocR/YhdH-like"/>
</dbReference>
<keyword evidence="8" id="KW-1185">Reference proteome</keyword>
<dbReference type="PROSITE" id="PS50267">
    <property type="entry name" value="NA_NEUROTRAN_SYMP_3"/>
    <property type="match status" value="1"/>
</dbReference>
<keyword evidence="2" id="KW-0813">Transport</keyword>
<gene>
    <name evidence="7" type="ORF">BACPEC_02666</name>
</gene>
<organism evidence="7 8">
    <name type="scientific">[Bacteroides] pectinophilus ATCC 43243</name>
    <dbReference type="NCBI Taxonomy" id="483218"/>
    <lineage>
        <taxon>Bacteria</taxon>
        <taxon>Bacillati</taxon>
        <taxon>Bacillota</taxon>
        <taxon>Clostridia</taxon>
        <taxon>Eubacteriales</taxon>
    </lineage>
</organism>
<name>B7AVB8_9FIRM</name>
<dbReference type="PRINTS" id="PR00176">
    <property type="entry name" value="NANEUSMPORT"/>
</dbReference>
<evidence type="ECO:0000256" key="6">
    <source>
        <dbReference type="SAM" id="Phobius"/>
    </source>
</evidence>
<feature type="transmembrane region" description="Helical" evidence="6">
    <location>
        <begin position="434"/>
        <end position="460"/>
    </location>
</feature>
<evidence type="ECO:0000256" key="2">
    <source>
        <dbReference type="ARBA" id="ARBA00022448"/>
    </source>
</evidence>
<feature type="transmembrane region" description="Helical" evidence="6">
    <location>
        <begin position="241"/>
        <end position="267"/>
    </location>
</feature>
<reference evidence="7 8" key="1">
    <citation type="submission" date="2008-11" db="EMBL/GenBank/DDBJ databases">
        <title>Draft genome sequence of Bacteroides pectinophilus (ATCC 43243).</title>
        <authorList>
            <person name="Sudarsanam P."/>
            <person name="Ley R."/>
            <person name="Guruge J."/>
            <person name="Turnbaugh P.J."/>
            <person name="Mahowald M."/>
            <person name="Liep D."/>
            <person name="Gordon J."/>
        </authorList>
    </citation>
    <scope>NUCLEOTIDE SEQUENCE [LARGE SCALE GENOMIC DNA]</scope>
    <source>
        <strain evidence="7 8">ATCC 43243</strain>
    </source>
</reference>